<feature type="transmembrane region" description="Helical" evidence="1">
    <location>
        <begin position="82"/>
        <end position="103"/>
    </location>
</feature>
<name>M9LUU4_PSEA3</name>
<proteinExistence type="predicted"/>
<evidence type="ECO:0000313" key="2">
    <source>
        <dbReference type="EMBL" id="GAC73189.1"/>
    </source>
</evidence>
<feature type="transmembrane region" description="Helical" evidence="1">
    <location>
        <begin position="124"/>
        <end position="143"/>
    </location>
</feature>
<keyword evidence="1" id="KW-1133">Transmembrane helix</keyword>
<feature type="transmembrane region" description="Helical" evidence="1">
    <location>
        <begin position="228"/>
        <end position="253"/>
    </location>
</feature>
<dbReference type="OrthoDB" id="3187264at2759"/>
<evidence type="ECO:0000313" key="3">
    <source>
        <dbReference type="Proteomes" id="UP000011976"/>
    </source>
</evidence>
<protein>
    <submittedName>
        <fullName evidence="2">Uncharacterized protein</fullName>
    </submittedName>
</protein>
<gene>
    <name evidence="2" type="ORF">PANT_8c00116</name>
</gene>
<dbReference type="AlphaFoldDB" id="M9LUU4"/>
<accession>M9LUU4</accession>
<evidence type="ECO:0000256" key="1">
    <source>
        <dbReference type="SAM" id="Phobius"/>
    </source>
</evidence>
<reference evidence="3" key="1">
    <citation type="journal article" date="2013" name="Genome Announc.">
        <title>Genome sequence of the basidiomycetous yeast Pseudozyma antarctica T-34, a producer of the glycolipid biosurfactants mannosylerythritol lipids.</title>
        <authorList>
            <person name="Morita T."/>
            <person name="Koike H."/>
            <person name="Koyama Y."/>
            <person name="Hagiwara H."/>
            <person name="Ito E."/>
            <person name="Fukuoka T."/>
            <person name="Imura T."/>
            <person name="Machida M."/>
            <person name="Kitamoto D."/>
        </authorList>
    </citation>
    <scope>NUCLEOTIDE SEQUENCE [LARGE SCALE GENOMIC DNA]</scope>
    <source>
        <strain evidence="3">T-34</strain>
    </source>
</reference>
<dbReference type="EMBL" id="DF196774">
    <property type="protein sequence ID" value="GAC73189.1"/>
    <property type="molecule type" value="Genomic_DNA"/>
</dbReference>
<organism evidence="2 3">
    <name type="scientific">Pseudozyma antarctica (strain T-34)</name>
    <name type="common">Yeast</name>
    <name type="synonym">Candida antarctica</name>
    <dbReference type="NCBI Taxonomy" id="1151754"/>
    <lineage>
        <taxon>Eukaryota</taxon>
        <taxon>Fungi</taxon>
        <taxon>Dikarya</taxon>
        <taxon>Basidiomycota</taxon>
        <taxon>Ustilaginomycotina</taxon>
        <taxon>Ustilaginomycetes</taxon>
        <taxon>Ustilaginales</taxon>
        <taxon>Ustilaginaceae</taxon>
        <taxon>Moesziomyces</taxon>
    </lineage>
</organism>
<feature type="transmembrane region" description="Helical" evidence="1">
    <location>
        <begin position="48"/>
        <end position="67"/>
    </location>
</feature>
<sequence>MSDVRSSASVPVPLSPTLSATSSSASTTATVLDTHTGPKSLVNLRKQLKYLIIGGVLTSYFQVYSHLADALSLGVSSSSAKLALLSVVLLVATVVLFGYVILLPARGQTVNYIEWRSDSRLSTSIPLLTASIILGWITLLVTLSPVGAPAPPSRSIRERLQQAAKFTGLDSQARINDLPARVLGESWDKIAANLGLTKSSSTRLGEYFAAMGQRAEEWARHNMRTVGWTGAIAGSVGTYLVVFGAIGLLGFLAPHPSTKPKRF</sequence>
<dbReference type="Proteomes" id="UP000011976">
    <property type="component" value="Unassembled WGS sequence"/>
</dbReference>
<keyword evidence="1" id="KW-0472">Membrane</keyword>
<keyword evidence="1" id="KW-0812">Transmembrane</keyword>